<protein>
    <submittedName>
        <fullName evidence="4">Uncharacterized protein</fullName>
    </submittedName>
</protein>
<accession>A0A0Q3WZX5</accession>
<feature type="signal peptide" evidence="3">
    <location>
        <begin position="1"/>
        <end position="27"/>
    </location>
</feature>
<gene>
    <name evidence="4" type="ORF">AN964_15710</name>
</gene>
<sequence>MTKKLKRSIFFILFVISLTFASSPVLAKESIQVKANIGYDRTVKTGRGVPVHIKLENKGEDFSGDLLINFAPAYNAGGSKILHVHIPAGSTKSYSVSIPGFSDEVGFSNNNTAFIHLFKGDWQDGHEVKVSTEAFSIPRILSSDSTTIGLLSENTDRLKELKVLQLNNGSSQSFTLSKDNFPNDSAGLEFFNFIVVDEFAISTLDNKQQDALLGWIKNGGVLIAGANPNGNQAFGSIQSSMPLDINDEITVHDLSFLKGSEKPSFNSLSIFTGNVQKDAVATAYSESHPVVAQKSLGNGSIWQTAFSLGDAPLSSWNGYDEWFSTLLDKADNTALREMFKDDNFYSNIMYQIGDVNDLFPSSYFSIGILILILVCYFIIVVPILYFVLRKIDKREHAWWLIPALSLLFSTGIFAAGAKDRIAAPHMNEIGAYKANGDGSLYGLYAATLMSNTGGDYKIVYPNQELNAIPFYRNSVVNSPQMYKQATIESKQMNQELTFPNVEFWSTRSFFGFAQKDGVGGFRANLDLQDGKLTGTIKNEFPYSFEDLYVWSGTNTYDLGAVKKGETLNVTKEVNVPFLSAMQYVDGMFYQQNINRLQASNIQPMKEEALKMLAGKLNNSQINNPVIVGITKDEVIKTNIVDKKEKKEKLSLIYQPFKVNTALRGPFTLDTDQLAMNIKVLKGNIMDRNTGKKNYIVLDDGEYELNYQIPQQLNPGKTNINEIKFVLEANAYTTYSVFDFKANKYVKLNPQNRVVELKDHPQRFVLDNKIKVKLEKNGNEHPDVNLPQLTLKGDVRP</sequence>
<evidence type="ECO:0000256" key="1">
    <source>
        <dbReference type="SAM" id="MobiDB-lite"/>
    </source>
</evidence>
<dbReference type="EMBL" id="LJJC01000004">
    <property type="protein sequence ID" value="KQL54811.1"/>
    <property type="molecule type" value="Genomic_DNA"/>
</dbReference>
<keyword evidence="3" id="KW-0732">Signal</keyword>
<dbReference type="STRING" id="157838.AN964_15710"/>
<dbReference type="Proteomes" id="UP000051888">
    <property type="component" value="Unassembled WGS sequence"/>
</dbReference>
<comment type="caution">
    <text evidence="4">The sequence shown here is derived from an EMBL/GenBank/DDBJ whole genome shotgun (WGS) entry which is preliminary data.</text>
</comment>
<dbReference type="RefSeq" id="WP_055740594.1">
    <property type="nucleotide sequence ID" value="NZ_JAAIWL010000042.1"/>
</dbReference>
<name>A0A0Q3WZX5_9BACI</name>
<proteinExistence type="predicted"/>
<feature type="region of interest" description="Disordered" evidence="1">
    <location>
        <begin position="776"/>
        <end position="796"/>
    </location>
</feature>
<evidence type="ECO:0000313" key="5">
    <source>
        <dbReference type="Proteomes" id="UP000051888"/>
    </source>
</evidence>
<evidence type="ECO:0000256" key="3">
    <source>
        <dbReference type="SAM" id="SignalP"/>
    </source>
</evidence>
<feature type="transmembrane region" description="Helical" evidence="2">
    <location>
        <begin position="363"/>
        <end position="388"/>
    </location>
</feature>
<keyword evidence="2" id="KW-0812">Transmembrane</keyword>
<evidence type="ECO:0000256" key="2">
    <source>
        <dbReference type="SAM" id="Phobius"/>
    </source>
</evidence>
<keyword evidence="2" id="KW-1133">Transmembrane helix</keyword>
<dbReference type="SUPFAM" id="SSF52317">
    <property type="entry name" value="Class I glutamine amidotransferase-like"/>
    <property type="match status" value="1"/>
</dbReference>
<dbReference type="InterPro" id="IPR029062">
    <property type="entry name" value="Class_I_gatase-like"/>
</dbReference>
<dbReference type="OrthoDB" id="137965at2"/>
<dbReference type="AlphaFoldDB" id="A0A0Q3WZX5"/>
<dbReference type="PATRIC" id="fig|157838.3.peg.3470"/>
<feature type="transmembrane region" description="Helical" evidence="2">
    <location>
        <begin position="397"/>
        <end position="417"/>
    </location>
</feature>
<evidence type="ECO:0000313" key="4">
    <source>
        <dbReference type="EMBL" id="KQL54811.1"/>
    </source>
</evidence>
<reference evidence="4 5" key="1">
    <citation type="submission" date="2015-09" db="EMBL/GenBank/DDBJ databases">
        <title>Genome sequencing project for genomic taxonomy and phylogenomics of Bacillus-like bacteria.</title>
        <authorList>
            <person name="Liu B."/>
            <person name="Wang J."/>
            <person name="Zhu Y."/>
            <person name="Liu G."/>
            <person name="Chen Q."/>
            <person name="Chen Z."/>
            <person name="Lan J."/>
            <person name="Che J."/>
            <person name="Ge C."/>
            <person name="Shi H."/>
            <person name="Pan Z."/>
            <person name="Liu X."/>
        </authorList>
    </citation>
    <scope>NUCLEOTIDE SEQUENCE [LARGE SCALE GENOMIC DNA]</scope>
    <source>
        <strain evidence="4 5">LMG 18435</strain>
    </source>
</reference>
<feature type="chain" id="PRO_5006209364" evidence="3">
    <location>
        <begin position="28"/>
        <end position="796"/>
    </location>
</feature>
<keyword evidence="2" id="KW-0472">Membrane</keyword>
<organism evidence="4 5">
    <name type="scientific">Heyndrickxia shackletonii</name>
    <dbReference type="NCBI Taxonomy" id="157838"/>
    <lineage>
        <taxon>Bacteria</taxon>
        <taxon>Bacillati</taxon>
        <taxon>Bacillota</taxon>
        <taxon>Bacilli</taxon>
        <taxon>Bacillales</taxon>
        <taxon>Bacillaceae</taxon>
        <taxon>Heyndrickxia</taxon>
    </lineage>
</organism>
<keyword evidence="5" id="KW-1185">Reference proteome</keyword>